<dbReference type="AlphaFoldDB" id="A0A223AQ93"/>
<dbReference type="Proteomes" id="UP000214689">
    <property type="component" value="Chromosome"/>
</dbReference>
<gene>
    <name evidence="6" type="ORF">AXF17_00695</name>
</gene>
<dbReference type="OrthoDB" id="2057711at2"/>
<evidence type="ECO:0000256" key="2">
    <source>
        <dbReference type="ARBA" id="ARBA00022692"/>
    </source>
</evidence>
<dbReference type="EMBL" id="CP016199">
    <property type="protein sequence ID" value="ASS37134.1"/>
    <property type="molecule type" value="Genomic_DNA"/>
</dbReference>
<dbReference type="RefSeq" id="WP_094233354.1">
    <property type="nucleotide sequence ID" value="NZ_CP016199.1"/>
</dbReference>
<reference evidence="7" key="1">
    <citation type="submission" date="2016-05" db="EMBL/GenBank/DDBJ databases">
        <authorList>
            <person name="Holder M.E."/>
            <person name="Ajami N.J."/>
            <person name="Petrosino J.F."/>
        </authorList>
    </citation>
    <scope>NUCLEOTIDE SEQUENCE [LARGE SCALE GENOMIC DNA]</scope>
    <source>
        <strain evidence="7">ATCC 700696</strain>
    </source>
</reference>
<keyword evidence="5" id="KW-0175">Coiled coil</keyword>
<dbReference type="PROSITE" id="PS51257">
    <property type="entry name" value="PROKAR_LIPOPROTEIN"/>
    <property type="match status" value="1"/>
</dbReference>
<evidence type="ECO:0000256" key="5">
    <source>
        <dbReference type="SAM" id="Coils"/>
    </source>
</evidence>
<dbReference type="PANTHER" id="PTHR43077">
    <property type="entry name" value="TRANSPORT PERMEASE YVFS-RELATED"/>
    <property type="match status" value="1"/>
</dbReference>
<evidence type="ECO:0000256" key="4">
    <source>
        <dbReference type="ARBA" id="ARBA00023136"/>
    </source>
</evidence>
<dbReference type="GO" id="GO:0016020">
    <property type="term" value="C:membrane"/>
    <property type="evidence" value="ECO:0007669"/>
    <property type="project" value="UniProtKB-SubCell"/>
</dbReference>
<dbReference type="PANTHER" id="PTHR43077:SF10">
    <property type="entry name" value="TRANSPORT PERMEASE PROTEIN"/>
    <property type="match status" value="1"/>
</dbReference>
<name>A0A223AQ93_9FIRM</name>
<evidence type="ECO:0000313" key="6">
    <source>
        <dbReference type="EMBL" id="ASS37134.1"/>
    </source>
</evidence>
<keyword evidence="4" id="KW-0472">Membrane</keyword>
<keyword evidence="3" id="KW-1133">Transmembrane helix</keyword>
<evidence type="ECO:0000256" key="3">
    <source>
        <dbReference type="ARBA" id="ARBA00022989"/>
    </source>
</evidence>
<accession>A0A223AQ93</accession>
<sequence>MKKKTVTSLLLVFILVISLMITGCSKGWSESKEKGSTAGTIAIVNQDIGVENSGKTVNYSEEFIKTLDKKKYKVVSSASAEEGIKKGTYAGAIFFPSDLSANILNINYKNPQPIKLEYKISSKLNKASHDGTSDRVFETYKKFNDKLAYAYVNAILDEVELGQYNVSAIFNNDGSNLAAARKLAAGNYNADFRMPNMPEQNVKYNNQDTRRLAENGKAYASDLNALYKEAYAKNYDTIRGEILSPTLSNAIFEKLNLVELDVDATVNYINNVNRYKEAVAKYKEEVDKYLATGANRADLDNARTKLDEAERVVSGSAPSASDIANHKTDLLNAVNNYQGTMGNLSSKLSPEIMTKNSTAGVSSSGATYEKAIQYRMDDFLQILNSTTEQLNKIQNENVSKLTAAYSENSKFTMDTVKVLNETNIKNHAALDASVNAFNKTAEANSLDTRTRLKAFSEILSNAKVDGRVSSDVIKFLIQPTMLVEKK</sequence>
<keyword evidence="2" id="KW-0812">Transmembrane</keyword>
<feature type="coiled-coil region" evidence="5">
    <location>
        <begin position="265"/>
        <end position="292"/>
    </location>
</feature>
<organism evidence="6 7">
    <name type="scientific">Mogibacterium pumilum</name>
    <dbReference type="NCBI Taxonomy" id="86332"/>
    <lineage>
        <taxon>Bacteria</taxon>
        <taxon>Bacillati</taxon>
        <taxon>Bacillota</taxon>
        <taxon>Clostridia</taxon>
        <taxon>Peptostreptococcales</taxon>
        <taxon>Anaerovoracaceae</taxon>
        <taxon>Mogibacterium</taxon>
    </lineage>
</organism>
<protein>
    <submittedName>
        <fullName evidence="6">Uncharacterized protein</fullName>
    </submittedName>
</protein>
<proteinExistence type="predicted"/>
<keyword evidence="7" id="KW-1185">Reference proteome</keyword>
<evidence type="ECO:0000256" key="1">
    <source>
        <dbReference type="ARBA" id="ARBA00004141"/>
    </source>
</evidence>
<dbReference type="Gene3D" id="3.40.1710.10">
    <property type="entry name" value="abc type-2 transporter like domain"/>
    <property type="match status" value="1"/>
</dbReference>
<evidence type="ECO:0000313" key="7">
    <source>
        <dbReference type="Proteomes" id="UP000214689"/>
    </source>
</evidence>
<dbReference type="InterPro" id="IPR051328">
    <property type="entry name" value="T7SS_ABC-Transporter"/>
</dbReference>
<comment type="subcellular location">
    <subcellularLocation>
        <location evidence="1">Membrane</location>
        <topology evidence="1">Multi-pass membrane protein</topology>
    </subcellularLocation>
</comment>